<name>A0A2R5FYU1_NOSCO</name>
<dbReference type="EMBL" id="BDUD01000002">
    <property type="protein sequence ID" value="GBG23209.1"/>
    <property type="molecule type" value="Genomic_DNA"/>
</dbReference>
<accession>A0A2R5FYU1</accession>
<dbReference type="OrthoDB" id="51846at2"/>
<dbReference type="AlphaFoldDB" id="A0A2R5FYU1"/>
<evidence type="ECO:0000313" key="3">
    <source>
        <dbReference type="Proteomes" id="UP000245124"/>
    </source>
</evidence>
<dbReference type="Pfam" id="PF01526">
    <property type="entry name" value="DDE_Tnp_Tn3"/>
    <property type="match status" value="1"/>
</dbReference>
<dbReference type="Proteomes" id="UP000245124">
    <property type="component" value="Unassembled WGS sequence"/>
</dbReference>
<gene>
    <name evidence="2" type="ORF">NIES4072_69210</name>
</gene>
<protein>
    <submittedName>
        <fullName evidence="2">Putative transposase, Tn3</fullName>
    </submittedName>
</protein>
<feature type="domain" description="Tn3 transposase DDE" evidence="1">
    <location>
        <begin position="180"/>
        <end position="223"/>
    </location>
</feature>
<evidence type="ECO:0000313" key="2">
    <source>
        <dbReference type="EMBL" id="GBG23209.1"/>
    </source>
</evidence>
<dbReference type="RefSeq" id="WP_109013117.1">
    <property type="nucleotide sequence ID" value="NZ_BDUD01000002.1"/>
</dbReference>
<keyword evidence="3" id="KW-1185">Reference proteome</keyword>
<organism evidence="2 3">
    <name type="scientific">Nostoc commune NIES-4072</name>
    <dbReference type="NCBI Taxonomy" id="2005467"/>
    <lineage>
        <taxon>Bacteria</taxon>
        <taxon>Bacillati</taxon>
        <taxon>Cyanobacteriota</taxon>
        <taxon>Cyanophyceae</taxon>
        <taxon>Nostocales</taxon>
        <taxon>Nostocaceae</taxon>
        <taxon>Nostoc</taxon>
    </lineage>
</organism>
<proteinExistence type="predicted"/>
<dbReference type="InterPro" id="IPR002513">
    <property type="entry name" value="Tn3_Tnp_DDE_dom"/>
</dbReference>
<reference evidence="2 3" key="1">
    <citation type="submission" date="2017-06" db="EMBL/GenBank/DDBJ databases">
        <title>Genome sequencing of cyanobaciteial culture collection at National Institute for Environmental Studies (NIES).</title>
        <authorList>
            <person name="Hirose Y."/>
            <person name="Shimura Y."/>
            <person name="Fujisawa T."/>
            <person name="Nakamura Y."/>
            <person name="Kawachi M."/>
        </authorList>
    </citation>
    <scope>NUCLEOTIDE SEQUENCE [LARGE SCALE GENOMIC DNA]</scope>
    <source>
        <strain evidence="2 3">NIES-4072</strain>
    </source>
</reference>
<evidence type="ECO:0000259" key="1">
    <source>
        <dbReference type="Pfam" id="PF01526"/>
    </source>
</evidence>
<sequence>MGHVVKFCKEIRLKALICRNFEPKLGSVEPKFLEAIAREFCVANSVLKKRKRGREQGAGGIVQMGIRPHPHLNHLGEVGESDPCSPLHSTAGGRGHFPQLSAPFPLPLGSTADSFVQQLKSMLADTALQVDEAYPDNRQVVINDQGEPVLKKPPRHELSLQAKALIEAVEERFPERNLIDILKNVDYWTNFTRHFGPMSGSDPKLEHAIERYLLTTFAYGCNLVH</sequence>
<dbReference type="GO" id="GO:0006313">
    <property type="term" value="P:DNA transposition"/>
    <property type="evidence" value="ECO:0007669"/>
    <property type="project" value="InterPro"/>
</dbReference>
<comment type="caution">
    <text evidence="2">The sequence shown here is derived from an EMBL/GenBank/DDBJ whole genome shotgun (WGS) entry which is preliminary data.</text>
</comment>
<dbReference type="GO" id="GO:0004803">
    <property type="term" value="F:transposase activity"/>
    <property type="evidence" value="ECO:0007669"/>
    <property type="project" value="InterPro"/>
</dbReference>